<dbReference type="Pfam" id="PF08929">
    <property type="entry name" value="PoNi_C"/>
    <property type="match status" value="1"/>
</dbReference>
<feature type="domain" description="PoNi N-terminal" evidence="1">
    <location>
        <begin position="62"/>
        <end position="145"/>
    </location>
</feature>
<dbReference type="AlphaFoldDB" id="A0A150HKB1"/>
<dbReference type="InterPro" id="IPR028983">
    <property type="entry name" value="PA2201-like_C"/>
</dbReference>
<dbReference type="Gene3D" id="1.10.3920.10">
    <property type="entry name" value="PA2201 C-terminal domain-like"/>
    <property type="match status" value="1"/>
</dbReference>
<evidence type="ECO:0008006" key="5">
    <source>
        <dbReference type="Google" id="ProtNLM"/>
    </source>
</evidence>
<organism evidence="3 4">
    <name type="scientific">Acinetobacter venetianus</name>
    <dbReference type="NCBI Taxonomy" id="52133"/>
    <lineage>
        <taxon>Bacteria</taxon>
        <taxon>Pseudomonadati</taxon>
        <taxon>Pseudomonadota</taxon>
        <taxon>Gammaproteobacteria</taxon>
        <taxon>Moraxellales</taxon>
        <taxon>Moraxellaceae</taxon>
        <taxon>Acinetobacter</taxon>
    </lineage>
</organism>
<gene>
    <name evidence="3" type="ORF">AVENLUH5627_03085</name>
</gene>
<evidence type="ECO:0000259" key="2">
    <source>
        <dbReference type="Pfam" id="PF08929"/>
    </source>
</evidence>
<dbReference type="PATRIC" id="fig|52133.18.peg.3161"/>
<dbReference type="EMBL" id="JRUE01000231">
    <property type="protein sequence ID" value="KXZ64367.1"/>
    <property type="molecule type" value="Genomic_DNA"/>
</dbReference>
<name>A0A150HKB1_9GAMM</name>
<dbReference type="InterPro" id="IPR015025">
    <property type="entry name" value="PoNi_C"/>
</dbReference>
<comment type="caution">
    <text evidence="3">The sequence shown here is derived from an EMBL/GenBank/DDBJ whole genome shotgun (WGS) entry which is preliminary data.</text>
</comment>
<evidence type="ECO:0000259" key="1">
    <source>
        <dbReference type="Pfam" id="PF08928"/>
    </source>
</evidence>
<evidence type="ECO:0000313" key="4">
    <source>
        <dbReference type="Proteomes" id="UP000075680"/>
    </source>
</evidence>
<proteinExistence type="predicted"/>
<sequence>MMLKLISKEAWAFQKRESYQKYKDYEMVATSAIEGIPITLETINNSKQLPLESVYTKLMMASNLLGKEGLELIIYSYSAGLPAKELAEYLPSVIEYWQLYAKHHINFHKSSECDGHLVPHLELITDEYWEALQLVCFSILFGQPEHLPTIMDILAYENDEQDALLDKLASPWLPDRDISNIYLRQLPYRKLDKIFAAKEEDRPKLMSQYLDEWYGASKREPYHDRHKSSFFPGYWSLEAAAVTVILRIDDSSYRDKSYYPKDLVDFARSQYTPLDQQGNAESDDTRLRCVAGEICPQSGEWYSPANNMEKRHFDQGETMPEIPNNPWGETIWYLDLSH</sequence>
<evidence type="ECO:0000313" key="3">
    <source>
        <dbReference type="EMBL" id="KXZ64367.1"/>
    </source>
</evidence>
<dbReference type="Proteomes" id="UP000075680">
    <property type="component" value="Unassembled WGS sequence"/>
</dbReference>
<accession>A0A150HKB1</accession>
<dbReference type="InterPro" id="IPR015024">
    <property type="entry name" value="PoNi_N"/>
</dbReference>
<feature type="domain" description="PoNi C-terminal" evidence="2">
    <location>
        <begin position="161"/>
        <end position="263"/>
    </location>
</feature>
<dbReference type="SUPFAM" id="SSF140731">
    <property type="entry name" value="PA2201 C-terminal domain-like"/>
    <property type="match status" value="1"/>
</dbReference>
<protein>
    <recommendedName>
        <fullName evidence="5">DUF1911 domain-containing protein</fullName>
    </recommendedName>
</protein>
<dbReference type="Pfam" id="PF08928">
    <property type="entry name" value="PoNi_N"/>
    <property type="match status" value="1"/>
</dbReference>
<reference evidence="3 4" key="1">
    <citation type="journal article" date="2016" name="Sci. Rep.">
        <title>Genomic and phenotypic characterization of the species Acinetobacter venetianus.</title>
        <authorList>
            <person name="Fondi M."/>
            <person name="Maida I."/>
            <person name="Perrin E."/>
            <person name="Orlandini V."/>
            <person name="La Torre L."/>
            <person name="Bosi E."/>
            <person name="Negroni A."/>
            <person name="Zanaroli G."/>
            <person name="Fava F."/>
            <person name="Decorosi F."/>
            <person name="Giovannetti L."/>
            <person name="Viti C."/>
            <person name="Vaneechoutte M."/>
            <person name="Dijkshoorn L."/>
            <person name="Fani R."/>
        </authorList>
    </citation>
    <scope>NUCLEOTIDE SEQUENCE [LARGE SCALE GENOMIC DNA]</scope>
    <source>
        <strain evidence="3 4">LUH5627</strain>
    </source>
</reference>